<evidence type="ECO:0000256" key="13">
    <source>
        <dbReference type="RuleBase" id="RU362081"/>
    </source>
</evidence>
<keyword evidence="8 13" id="KW-0067">ATP-binding</keyword>
<dbReference type="InterPro" id="IPR023299">
    <property type="entry name" value="ATPase_P-typ_cyto_dom_N"/>
</dbReference>
<evidence type="ECO:0000256" key="12">
    <source>
        <dbReference type="ARBA" id="ARBA00023136"/>
    </source>
</evidence>
<dbReference type="GO" id="GO:0006825">
    <property type="term" value="P:copper ion transport"/>
    <property type="evidence" value="ECO:0007669"/>
    <property type="project" value="UniProtKB-KW"/>
</dbReference>
<dbReference type="PROSITE" id="PS00154">
    <property type="entry name" value="ATPASE_E1_E2"/>
    <property type="match status" value="1"/>
</dbReference>
<dbReference type="PRINTS" id="PR00119">
    <property type="entry name" value="CATATPASE"/>
</dbReference>
<reference evidence="15 16" key="1">
    <citation type="journal article" date="2013" name="J. Mol. Microbiol. Biotechnol.">
        <title>Analysis of the Complete Genomes of Acholeplasma brassicae , A. palmae and A. laidlawii and Their Comparison to the Obligate Parasites from ' Candidatus Phytoplasma'.</title>
        <authorList>
            <person name="Kube M."/>
            <person name="Siewert C."/>
            <person name="Migdoll A.M."/>
            <person name="Duduk B."/>
            <person name="Holz S."/>
            <person name="Rabus R."/>
            <person name="Seemuller E."/>
            <person name="Mitrovic J."/>
            <person name="Muller I."/>
            <person name="Buttner C."/>
            <person name="Reinhardt R."/>
        </authorList>
    </citation>
    <scope>NUCLEOTIDE SEQUENCE [LARGE SCALE GENOMIC DNA]</scope>
    <source>
        <strain evidence="16">0502</strain>
    </source>
</reference>
<dbReference type="InterPro" id="IPR027256">
    <property type="entry name" value="P-typ_ATPase_IB"/>
</dbReference>
<dbReference type="InterPro" id="IPR008250">
    <property type="entry name" value="ATPase_P-typ_transduc_dom_A_sf"/>
</dbReference>
<dbReference type="InterPro" id="IPR044492">
    <property type="entry name" value="P_typ_ATPase_HD_dom"/>
</dbReference>
<dbReference type="SFLD" id="SFLDS00003">
    <property type="entry name" value="Haloacid_Dehalogenase"/>
    <property type="match status" value="1"/>
</dbReference>
<evidence type="ECO:0000256" key="6">
    <source>
        <dbReference type="ARBA" id="ARBA00022741"/>
    </source>
</evidence>
<dbReference type="Gene3D" id="3.40.1110.10">
    <property type="entry name" value="Calcium-transporting ATPase, cytoplasmic domain N"/>
    <property type="match status" value="1"/>
</dbReference>
<keyword evidence="16" id="KW-1185">Reference proteome</keyword>
<dbReference type="SUPFAM" id="SSF81665">
    <property type="entry name" value="Calcium ATPase, transmembrane domain M"/>
    <property type="match status" value="1"/>
</dbReference>
<keyword evidence="5 13" id="KW-0479">Metal-binding</keyword>
<feature type="transmembrane region" description="Helical" evidence="13">
    <location>
        <begin position="64"/>
        <end position="81"/>
    </location>
</feature>
<dbReference type="GO" id="GO:0005524">
    <property type="term" value="F:ATP binding"/>
    <property type="evidence" value="ECO:0007669"/>
    <property type="project" value="UniProtKB-UniRule"/>
</dbReference>
<dbReference type="NCBIfam" id="TIGR01525">
    <property type="entry name" value="ATPase-IB_hvy"/>
    <property type="match status" value="1"/>
</dbReference>
<dbReference type="HOGENOM" id="CLU_001771_6_3_14"/>
<dbReference type="PANTHER" id="PTHR48085:SF5">
    <property type="entry name" value="CADMIUM_ZINC-TRANSPORTING ATPASE HMA4-RELATED"/>
    <property type="match status" value="1"/>
</dbReference>
<dbReference type="InterPro" id="IPR001757">
    <property type="entry name" value="P_typ_ATPase"/>
</dbReference>
<feature type="transmembrane region" description="Helical" evidence="13">
    <location>
        <begin position="234"/>
        <end position="252"/>
    </location>
</feature>
<dbReference type="InterPro" id="IPR036412">
    <property type="entry name" value="HAD-like_sf"/>
</dbReference>
<evidence type="ECO:0000256" key="2">
    <source>
        <dbReference type="ARBA" id="ARBA00006024"/>
    </source>
</evidence>
<dbReference type="SUPFAM" id="SSF56784">
    <property type="entry name" value="HAD-like"/>
    <property type="match status" value="1"/>
</dbReference>
<keyword evidence="11" id="KW-0186">Copper</keyword>
<evidence type="ECO:0000256" key="11">
    <source>
        <dbReference type="ARBA" id="ARBA00023008"/>
    </source>
</evidence>
<dbReference type="EMBL" id="FO681348">
    <property type="protein sequence ID" value="CCV66558.1"/>
    <property type="molecule type" value="Genomic_DNA"/>
</dbReference>
<protein>
    <submittedName>
        <fullName evidence="15">Lead, cadmium, zinc and mercury transporting P-type ATPase</fullName>
    </submittedName>
</protein>
<keyword evidence="3 13" id="KW-1003">Cell membrane</keyword>
<dbReference type="SFLD" id="SFLDG00002">
    <property type="entry name" value="C1.7:_P-type_atpase_like"/>
    <property type="match status" value="1"/>
</dbReference>
<dbReference type="Gene3D" id="2.70.150.10">
    <property type="entry name" value="Calcium-transporting ATPase, cytoplasmic transduction domain A"/>
    <property type="match status" value="1"/>
</dbReference>
<feature type="transmembrane region" description="Helical" evidence="13">
    <location>
        <begin position="258"/>
        <end position="285"/>
    </location>
</feature>
<dbReference type="InterPro" id="IPR023298">
    <property type="entry name" value="ATPase_P-typ_TM_dom_sf"/>
</dbReference>
<keyword evidence="7" id="KW-0406">Ion transport</keyword>
<dbReference type="Pfam" id="PF00702">
    <property type="entry name" value="Hydrolase"/>
    <property type="match status" value="1"/>
</dbReference>
<keyword evidence="12 13" id="KW-0472">Membrane</keyword>
<dbReference type="GO" id="GO:0019829">
    <property type="term" value="F:ATPase-coupled monoatomic cation transmembrane transporter activity"/>
    <property type="evidence" value="ECO:0007669"/>
    <property type="project" value="InterPro"/>
</dbReference>
<keyword evidence="10 13" id="KW-1133">Transmembrane helix</keyword>
<evidence type="ECO:0000313" key="15">
    <source>
        <dbReference type="EMBL" id="CCV66558.1"/>
    </source>
</evidence>
<evidence type="ECO:0000256" key="1">
    <source>
        <dbReference type="ARBA" id="ARBA00004651"/>
    </source>
</evidence>
<keyword evidence="7" id="KW-0813">Transport</keyword>
<dbReference type="CDD" id="cd02079">
    <property type="entry name" value="P-type_ATPase_HM"/>
    <property type="match status" value="1"/>
</dbReference>
<evidence type="ECO:0000256" key="9">
    <source>
        <dbReference type="ARBA" id="ARBA00022967"/>
    </source>
</evidence>
<evidence type="ECO:0000256" key="3">
    <source>
        <dbReference type="ARBA" id="ARBA00022475"/>
    </source>
</evidence>
<accession>U4KSD6</accession>
<dbReference type="PRINTS" id="PR00941">
    <property type="entry name" value="CDATPASE"/>
</dbReference>
<dbReference type="STRING" id="61635.BN85315370"/>
<dbReference type="Proteomes" id="UP000032737">
    <property type="component" value="Chromosome"/>
</dbReference>
<keyword evidence="4 13" id="KW-0812">Transmembrane</keyword>
<dbReference type="InterPro" id="IPR059000">
    <property type="entry name" value="ATPase_P-type_domA"/>
</dbReference>
<dbReference type="SFLD" id="SFLDF00027">
    <property type="entry name" value="p-type_atpase"/>
    <property type="match status" value="1"/>
</dbReference>
<dbReference type="OrthoDB" id="9760364at2"/>
<dbReference type="GO" id="GO:0005886">
    <property type="term" value="C:plasma membrane"/>
    <property type="evidence" value="ECO:0007669"/>
    <property type="project" value="UniProtKB-SubCell"/>
</dbReference>
<dbReference type="AlphaFoldDB" id="U4KSD6"/>
<feature type="transmembrane region" description="Helical" evidence="13">
    <location>
        <begin position="588"/>
        <end position="607"/>
    </location>
</feature>
<sequence length="617" mass="67776">MNTKIIYKHKNHLMLVSLILIVFAFVNNYVTHNKNISEILLLIASIVGLLPILFQAYSALKIKVISIDVLVVLAVLGAFIIKNYEESAIVTFLFLFGSFLEQKTLNHTKKAIKELTDLTPLEAAVLKDGLTVKIPIEEVLVGDLVVVKTGEKVPVDGLIVEGSGYLSEASLTGESIPVSKTLSDQVYASSILDDGHIVIKTTAVLEDTTFGKIIEMVVEAQDKKSRAWQFIDRFSTFYTPVVLIFGLLMGLLTKDIELGVTILVLGCPGALVIGIPVSNVAGIGFGAKHGILFKGSETISDLAKSDVFIFDKTGTLTKGFPEVVEMIAYDSNVDKIKNYYKSLEETQTHPLAKSILNYIGDVSTFEVKDLNVIKGQGIKGYINDKRILLGNQALMNDYQVELSSVLNDIKRFEDKGLSYVILAEEEKVLSVISIGDQLRDNINNDLKRLRQLGVKDTYILSGDNQGAVDKIKDSLNMTQGFGGMLPKDKKAFIDKLVLEGRKVTFIGDGINDAPSLASATIGISIKGGTDVAIETSDVVLMHHDLYHLATAKRLAGKILRNMWQNIIISLLVVIVLLYQVLYNSQMTMSIGMLVHELSILVVILNGMRLLKTNIKEK</sequence>
<name>U4KSD6_9MOLU</name>
<dbReference type="InterPro" id="IPR018303">
    <property type="entry name" value="ATPase_P-typ_P_site"/>
</dbReference>
<dbReference type="InterPro" id="IPR051014">
    <property type="entry name" value="Cation_Transport_ATPase_IB"/>
</dbReference>
<evidence type="ECO:0000256" key="4">
    <source>
        <dbReference type="ARBA" id="ARBA00022692"/>
    </source>
</evidence>
<feature type="transmembrane region" description="Helical" evidence="13">
    <location>
        <begin position="562"/>
        <end position="582"/>
    </location>
</feature>
<dbReference type="GO" id="GO:0016887">
    <property type="term" value="F:ATP hydrolysis activity"/>
    <property type="evidence" value="ECO:0007669"/>
    <property type="project" value="InterPro"/>
</dbReference>
<feature type="transmembrane region" description="Helical" evidence="13">
    <location>
        <begin position="36"/>
        <end position="57"/>
    </location>
</feature>
<dbReference type="KEGG" id="abra:BN85315370"/>
<dbReference type="InterPro" id="IPR023214">
    <property type="entry name" value="HAD_sf"/>
</dbReference>
<gene>
    <name evidence="15" type="primary">zntA</name>
    <name evidence="15" type="ORF">BN85315370</name>
</gene>
<comment type="subcellular location">
    <subcellularLocation>
        <location evidence="1">Cell membrane</location>
        <topology evidence="1">Multi-pass membrane protein</topology>
    </subcellularLocation>
</comment>
<dbReference type="NCBIfam" id="TIGR01494">
    <property type="entry name" value="ATPase_P-type"/>
    <property type="match status" value="1"/>
</dbReference>
<dbReference type="SUPFAM" id="SSF81653">
    <property type="entry name" value="Calcium ATPase, transduction domain A"/>
    <property type="match status" value="1"/>
</dbReference>
<feature type="domain" description="P-type ATPase A" evidence="14">
    <location>
        <begin position="118"/>
        <end position="217"/>
    </location>
</feature>
<keyword evidence="9" id="KW-1278">Translocase</keyword>
<evidence type="ECO:0000259" key="14">
    <source>
        <dbReference type="Pfam" id="PF00122"/>
    </source>
</evidence>
<evidence type="ECO:0000256" key="8">
    <source>
        <dbReference type="ARBA" id="ARBA00022840"/>
    </source>
</evidence>
<dbReference type="GO" id="GO:0046872">
    <property type="term" value="F:metal ion binding"/>
    <property type="evidence" value="ECO:0007669"/>
    <property type="project" value="UniProtKB-KW"/>
</dbReference>
<evidence type="ECO:0000313" key="16">
    <source>
        <dbReference type="Proteomes" id="UP000032737"/>
    </source>
</evidence>
<dbReference type="RefSeq" id="WP_030005413.1">
    <property type="nucleotide sequence ID" value="NC_022549.1"/>
</dbReference>
<dbReference type="Gene3D" id="3.40.50.1000">
    <property type="entry name" value="HAD superfamily/HAD-like"/>
    <property type="match status" value="1"/>
</dbReference>
<evidence type="ECO:0000256" key="5">
    <source>
        <dbReference type="ARBA" id="ARBA00022723"/>
    </source>
</evidence>
<evidence type="ECO:0000256" key="7">
    <source>
        <dbReference type="ARBA" id="ARBA00022796"/>
    </source>
</evidence>
<evidence type="ECO:0000256" key="10">
    <source>
        <dbReference type="ARBA" id="ARBA00022989"/>
    </source>
</evidence>
<keyword evidence="7" id="KW-0187">Copper transport</keyword>
<dbReference type="PANTHER" id="PTHR48085">
    <property type="entry name" value="CADMIUM/ZINC-TRANSPORTING ATPASE HMA2-RELATED"/>
    <property type="match status" value="1"/>
</dbReference>
<feature type="transmembrane region" description="Helical" evidence="13">
    <location>
        <begin position="12"/>
        <end position="30"/>
    </location>
</feature>
<comment type="similarity">
    <text evidence="2 13">Belongs to the cation transport ATPase (P-type) (TC 3.A.3) family. Type IB subfamily.</text>
</comment>
<dbReference type="Pfam" id="PF00122">
    <property type="entry name" value="E1-E2_ATPase"/>
    <property type="match status" value="1"/>
</dbReference>
<dbReference type="FunFam" id="2.70.150.10:FF:000020">
    <property type="entry name" value="Copper-exporting P-type ATPase A"/>
    <property type="match status" value="1"/>
</dbReference>
<proteinExistence type="inferred from homology"/>
<keyword evidence="6 13" id="KW-0547">Nucleotide-binding</keyword>
<organism evidence="15 16">
    <name type="scientific">Acholeplasma brassicae</name>
    <dbReference type="NCBI Taxonomy" id="61635"/>
    <lineage>
        <taxon>Bacteria</taxon>
        <taxon>Bacillati</taxon>
        <taxon>Mycoplasmatota</taxon>
        <taxon>Mollicutes</taxon>
        <taxon>Acholeplasmatales</taxon>
        <taxon>Acholeplasmataceae</taxon>
        <taxon>Acholeplasma</taxon>
    </lineage>
</organism>